<gene>
    <name evidence="1" type="ORF">RFULGI_LOCUS2742</name>
</gene>
<evidence type="ECO:0000313" key="2">
    <source>
        <dbReference type="Proteomes" id="UP000789396"/>
    </source>
</evidence>
<proteinExistence type="predicted"/>
<keyword evidence="2" id="KW-1185">Reference proteome</keyword>
<reference evidence="1" key="1">
    <citation type="submission" date="2021-06" db="EMBL/GenBank/DDBJ databases">
        <authorList>
            <person name="Kallberg Y."/>
            <person name="Tangrot J."/>
            <person name="Rosling A."/>
        </authorList>
    </citation>
    <scope>NUCLEOTIDE SEQUENCE</scope>
    <source>
        <strain evidence="1">IN212</strain>
    </source>
</reference>
<accession>A0A9N8ZUL0</accession>
<dbReference type="EMBL" id="CAJVPZ010002174">
    <property type="protein sequence ID" value="CAG8507653.1"/>
    <property type="molecule type" value="Genomic_DNA"/>
</dbReference>
<dbReference type="AlphaFoldDB" id="A0A9N8ZUL0"/>
<feature type="non-terminal residue" evidence="1">
    <location>
        <position position="287"/>
    </location>
</feature>
<feature type="non-terminal residue" evidence="1">
    <location>
        <position position="1"/>
    </location>
</feature>
<dbReference type="Proteomes" id="UP000789396">
    <property type="component" value="Unassembled WGS sequence"/>
</dbReference>
<comment type="caution">
    <text evidence="1">The sequence shown here is derived from an EMBL/GenBank/DDBJ whole genome shotgun (WGS) entry which is preliminary data.</text>
</comment>
<protein>
    <submittedName>
        <fullName evidence="1">18755_t:CDS:1</fullName>
    </submittedName>
</protein>
<sequence length="287" mass="33547">PFLDTLEFTLIKLDSSDEENISFELEEPESDSNDWSTTDKEIMDSESEDIVQIPDDNRVAVNELVNRLIQCNRYQKIYTKITNGEITVTYKKHDLVLLPSHYSCNRLHTTYNLMNLEKYVSYSSFQRIWKRDAELQKIIIRKPSKDVCDECILFKHAIKECDNYIDETLDEQFAMHMLDYRMMREAYEDDIQIAKKGDQSSFRVFSFNFSQNVDIPHNPSNLEVSILNSVPLGLIVIAFKNLYSFQIKGHTRNSVDRGFEIWCIDQLVNVINDSAKNNISVNLEDQI</sequence>
<organism evidence="1 2">
    <name type="scientific">Racocetra fulgida</name>
    <dbReference type="NCBI Taxonomy" id="60492"/>
    <lineage>
        <taxon>Eukaryota</taxon>
        <taxon>Fungi</taxon>
        <taxon>Fungi incertae sedis</taxon>
        <taxon>Mucoromycota</taxon>
        <taxon>Glomeromycotina</taxon>
        <taxon>Glomeromycetes</taxon>
        <taxon>Diversisporales</taxon>
        <taxon>Gigasporaceae</taxon>
        <taxon>Racocetra</taxon>
    </lineage>
</organism>
<evidence type="ECO:0000313" key="1">
    <source>
        <dbReference type="EMBL" id="CAG8507653.1"/>
    </source>
</evidence>
<dbReference type="PANTHER" id="PTHR34415:SF1">
    <property type="entry name" value="INTEGRASE CATALYTIC DOMAIN-CONTAINING PROTEIN"/>
    <property type="match status" value="1"/>
</dbReference>
<name>A0A9N8ZUL0_9GLOM</name>
<dbReference type="OrthoDB" id="10390903at2759"/>
<dbReference type="PANTHER" id="PTHR34415">
    <property type="entry name" value="INTEGRASE CATALYTIC DOMAIN-CONTAINING PROTEIN"/>
    <property type="match status" value="1"/>
</dbReference>